<organism evidence="1 2">
    <name type="scientific">Paramecium bursaria Chlorella virus MT325</name>
    <name type="common">PBCV-MT325</name>
    <dbReference type="NCBI Taxonomy" id="346932"/>
    <lineage>
        <taxon>Viruses</taxon>
        <taxon>Varidnaviria</taxon>
        <taxon>Bamfordvirae</taxon>
        <taxon>Nucleocytoviricota</taxon>
        <taxon>Megaviricetes</taxon>
        <taxon>Algavirales</taxon>
        <taxon>Phycodnaviridae</taxon>
        <taxon>Chlorovirus</taxon>
        <taxon>Chlorovirus conductrix</taxon>
        <taxon>Paramecium bursaria Chlorella virus A1</taxon>
    </lineage>
</organism>
<organismHost>
    <name type="scientific">Paramecium bursaria</name>
    <dbReference type="NCBI Taxonomy" id="74790"/>
</organismHost>
<evidence type="ECO:0000313" key="1">
    <source>
        <dbReference type="EMBL" id="ABT14267.1"/>
    </source>
</evidence>
<gene>
    <name evidence="1" type="primary">m713R</name>
    <name evidence="1" type="ORF">MT325_m713R</name>
</gene>
<evidence type="ECO:0000313" key="2">
    <source>
        <dbReference type="Proteomes" id="UP000246715"/>
    </source>
</evidence>
<reference evidence="1 2" key="1">
    <citation type="journal article" date="2007" name="Virology">
        <title>Sequence and annotation of the 314-kb MT325 and the 321-kb FR483 viruses that infect Chlorella Pbi.</title>
        <authorList>
            <person name="Fitzgerald L.A."/>
            <person name="Graves M.V."/>
            <person name="Li X."/>
            <person name="Feldblyum T."/>
            <person name="Hartigan J."/>
            <person name="Van Etten J.L."/>
        </authorList>
    </citation>
    <scope>NUCLEOTIDE SEQUENCE [LARGE SCALE GENOMIC DNA]</scope>
    <source>
        <strain evidence="1 2">MT325</strain>
    </source>
</reference>
<accession>A7IV93</accession>
<dbReference type="Proteomes" id="UP000246715">
    <property type="component" value="Segment"/>
</dbReference>
<sequence>MLLPSANLYAYRLDADTFDKVALAWYMASGKFDRNSMSRWTPAMTKLKAQILRSSIDNSMIFLPVDQPSEVADDLTGNLILLCCQNQVFGVGIIVKGVCKCPAEYRTTDMTSLLAVHVLATSFTKEIKLDQIALVEQDDALPSNVYKLVEDIGDAVDIDEPDGWEYTYEQNVKFAHWFCKYVEELEGIETPVKLLEEERRKRVSALQMLVSKQQGVIFPPPRPFVISKMMKSHAKYASLFGRLK</sequence>
<protein>
    <submittedName>
        <fullName evidence="1">Uncharacterized protein m713R</fullName>
    </submittedName>
</protein>
<proteinExistence type="predicted"/>
<name>A7IV93_PBCVM</name>
<dbReference type="EMBL" id="DQ491001">
    <property type="protein sequence ID" value="ABT14267.1"/>
    <property type="molecule type" value="Genomic_DNA"/>
</dbReference>